<dbReference type="NCBIfam" id="TIGR00055">
    <property type="entry name" value="uppS"/>
    <property type="match status" value="1"/>
</dbReference>
<dbReference type="HAMAP" id="MF_01139">
    <property type="entry name" value="ISPT"/>
    <property type="match status" value="1"/>
</dbReference>
<dbReference type="EMBL" id="UINC01056976">
    <property type="protein sequence ID" value="SVB77647.1"/>
    <property type="molecule type" value="Genomic_DNA"/>
</dbReference>
<dbReference type="InterPro" id="IPR036424">
    <property type="entry name" value="UPP_synth-like_sf"/>
</dbReference>
<dbReference type="CDD" id="cd00475">
    <property type="entry name" value="Cis_IPPS"/>
    <property type="match status" value="1"/>
</dbReference>
<dbReference type="Pfam" id="PF01255">
    <property type="entry name" value="Prenyltransf"/>
    <property type="match status" value="1"/>
</dbReference>
<dbReference type="AlphaFoldDB" id="A0A382GSN2"/>
<dbReference type="GO" id="GO:0016094">
    <property type="term" value="P:polyprenol biosynthetic process"/>
    <property type="evidence" value="ECO:0007669"/>
    <property type="project" value="TreeGrafter"/>
</dbReference>
<comment type="cofactor">
    <cofactor evidence="1">
        <name>Mg(2+)</name>
        <dbReference type="ChEBI" id="CHEBI:18420"/>
    </cofactor>
</comment>
<keyword evidence="2" id="KW-0808">Transferase</keyword>
<dbReference type="InterPro" id="IPR001441">
    <property type="entry name" value="UPP_synth-like"/>
</dbReference>
<protein>
    <recommendedName>
        <fullName evidence="4">Isoprenyl transferase</fullName>
    </recommendedName>
</protein>
<organism evidence="3">
    <name type="scientific">marine metagenome</name>
    <dbReference type="NCBI Taxonomy" id="408172"/>
    <lineage>
        <taxon>unclassified sequences</taxon>
        <taxon>metagenomes</taxon>
        <taxon>ecological metagenomes</taxon>
    </lineage>
</organism>
<dbReference type="PANTHER" id="PTHR10291:SF0">
    <property type="entry name" value="DEHYDRODOLICHYL DIPHOSPHATE SYNTHASE 2"/>
    <property type="match status" value="1"/>
</dbReference>
<sequence length="237" mass="27447">MSNTLRNKILSGGDIPKHIAIIMDGNGRWATSHNLPRLAGHREGIKSVREIVRICGEIGIEYLTLYTFSSENWNRPVKEVSSIMKLLFSTIKKEVQNLHKNNVRLFAIGKLDDLPQKSYQEIMEGINKTKENTGLNLILALSYGSRQELLRAVRRIVDRSKIDKIKIDEINEDMISKELYTSEIPDPDLLIRTGGENRISNFLLWQSAYSEFYMVDIFWPEFREKELINSIEDYQAR</sequence>
<dbReference type="PANTHER" id="PTHR10291">
    <property type="entry name" value="DEHYDRODOLICHYL DIPHOSPHATE SYNTHASE FAMILY MEMBER"/>
    <property type="match status" value="1"/>
</dbReference>
<evidence type="ECO:0000256" key="2">
    <source>
        <dbReference type="ARBA" id="ARBA00022679"/>
    </source>
</evidence>
<dbReference type="InterPro" id="IPR018520">
    <property type="entry name" value="UPP_synth-like_CS"/>
</dbReference>
<accession>A0A382GSN2</accession>
<name>A0A382GSN2_9ZZZZ</name>
<evidence type="ECO:0008006" key="4">
    <source>
        <dbReference type="Google" id="ProtNLM"/>
    </source>
</evidence>
<reference evidence="3" key="1">
    <citation type="submission" date="2018-05" db="EMBL/GenBank/DDBJ databases">
        <authorList>
            <person name="Lanie J.A."/>
            <person name="Ng W.-L."/>
            <person name="Kazmierczak K.M."/>
            <person name="Andrzejewski T.M."/>
            <person name="Davidsen T.M."/>
            <person name="Wayne K.J."/>
            <person name="Tettelin H."/>
            <person name="Glass J.I."/>
            <person name="Rusch D."/>
            <person name="Podicherti R."/>
            <person name="Tsui H.-C.T."/>
            <person name="Winkler M.E."/>
        </authorList>
    </citation>
    <scope>NUCLEOTIDE SEQUENCE</scope>
</reference>
<dbReference type="NCBIfam" id="NF011405">
    <property type="entry name" value="PRK14830.1"/>
    <property type="match status" value="1"/>
</dbReference>
<dbReference type="FunFam" id="3.40.1180.10:FF:000001">
    <property type="entry name" value="(2E,6E)-farnesyl-diphosphate-specific ditrans,polycis-undecaprenyl-diphosphate synthase"/>
    <property type="match status" value="1"/>
</dbReference>
<dbReference type="Gene3D" id="3.40.1180.10">
    <property type="entry name" value="Decaprenyl diphosphate synthase-like"/>
    <property type="match status" value="1"/>
</dbReference>
<feature type="non-terminal residue" evidence="3">
    <location>
        <position position="237"/>
    </location>
</feature>
<proteinExistence type="inferred from homology"/>
<evidence type="ECO:0000256" key="1">
    <source>
        <dbReference type="ARBA" id="ARBA00001946"/>
    </source>
</evidence>
<dbReference type="PROSITE" id="PS01066">
    <property type="entry name" value="UPP_SYNTHASE"/>
    <property type="match status" value="1"/>
</dbReference>
<dbReference type="SUPFAM" id="SSF64005">
    <property type="entry name" value="Undecaprenyl diphosphate synthase"/>
    <property type="match status" value="1"/>
</dbReference>
<evidence type="ECO:0000313" key="3">
    <source>
        <dbReference type="EMBL" id="SVB77647.1"/>
    </source>
</evidence>
<dbReference type="GO" id="GO:0045547">
    <property type="term" value="F:ditrans,polycis-polyprenyl diphosphate synthase [(2E,6E)-farnesyl diphosphate specific] activity"/>
    <property type="evidence" value="ECO:0007669"/>
    <property type="project" value="TreeGrafter"/>
</dbReference>
<gene>
    <name evidence="3" type="ORF">METZ01_LOCUS230501</name>
</gene>